<dbReference type="STRING" id="126957.T1JGQ0"/>
<evidence type="ECO:0008006" key="5">
    <source>
        <dbReference type="Google" id="ProtNLM"/>
    </source>
</evidence>
<dbReference type="GO" id="GO:0045747">
    <property type="term" value="P:positive regulation of Notch signaling pathway"/>
    <property type="evidence" value="ECO:0007669"/>
    <property type="project" value="TreeGrafter"/>
</dbReference>
<dbReference type="InterPro" id="IPR052835">
    <property type="entry name" value="Nepro"/>
</dbReference>
<feature type="domain" description="Zinc finger FYVE" evidence="2">
    <location>
        <begin position="477"/>
        <end position="571"/>
    </location>
</feature>
<organism evidence="3 4">
    <name type="scientific">Strigamia maritima</name>
    <name type="common">European centipede</name>
    <name type="synonym">Geophilus maritimus</name>
    <dbReference type="NCBI Taxonomy" id="126957"/>
    <lineage>
        <taxon>Eukaryota</taxon>
        <taxon>Metazoa</taxon>
        <taxon>Ecdysozoa</taxon>
        <taxon>Arthropoda</taxon>
        <taxon>Myriapoda</taxon>
        <taxon>Chilopoda</taxon>
        <taxon>Pleurostigmophora</taxon>
        <taxon>Geophilomorpha</taxon>
        <taxon>Linotaeniidae</taxon>
        <taxon>Strigamia</taxon>
    </lineage>
</organism>
<dbReference type="InterPro" id="IPR038632">
    <property type="entry name" value="ZFYVE21_C_sf"/>
</dbReference>
<evidence type="ECO:0000313" key="4">
    <source>
        <dbReference type="Proteomes" id="UP000014500"/>
    </source>
</evidence>
<feature type="domain" description="Nucleolus and neural progenitor protein-like N-terminal" evidence="1">
    <location>
        <begin position="20"/>
        <end position="160"/>
    </location>
</feature>
<dbReference type="InterPro" id="IPR032031">
    <property type="entry name" value="ZFYVE21_C"/>
</dbReference>
<dbReference type="InterPro" id="IPR027951">
    <property type="entry name" value="Nepro_N"/>
</dbReference>
<reference evidence="3" key="2">
    <citation type="submission" date="2015-02" db="UniProtKB">
        <authorList>
            <consortium name="EnsemblMetazoa"/>
        </authorList>
    </citation>
    <scope>IDENTIFICATION</scope>
</reference>
<evidence type="ECO:0000259" key="2">
    <source>
        <dbReference type="Pfam" id="PF16696"/>
    </source>
</evidence>
<accession>T1JGQ0</accession>
<dbReference type="GO" id="GO:0005634">
    <property type="term" value="C:nucleus"/>
    <property type="evidence" value="ECO:0007669"/>
    <property type="project" value="TreeGrafter"/>
</dbReference>
<name>T1JGQ0_STRMM</name>
<protein>
    <recommendedName>
        <fullName evidence="5">PH domain-containing protein</fullName>
    </recommendedName>
</protein>
<dbReference type="Gene3D" id="2.30.29.160">
    <property type="entry name" value="Zinc finger FYVE domain-containing protein 21, C-terminal"/>
    <property type="match status" value="1"/>
</dbReference>
<proteinExistence type="predicted"/>
<dbReference type="HOGENOM" id="CLU_475964_0_0_1"/>
<dbReference type="EMBL" id="JH432211">
    <property type="status" value="NOT_ANNOTATED_CDS"/>
    <property type="molecule type" value="Genomic_DNA"/>
</dbReference>
<evidence type="ECO:0000259" key="1">
    <source>
        <dbReference type="Pfam" id="PF14780"/>
    </source>
</evidence>
<dbReference type="Proteomes" id="UP000014500">
    <property type="component" value="Unassembled WGS sequence"/>
</dbReference>
<dbReference type="PANTHER" id="PTHR34761">
    <property type="entry name" value="NUCLEOLUS AND NEURAL PROGENITOR PROTEIN"/>
    <property type="match status" value="1"/>
</dbReference>
<dbReference type="Pfam" id="PF16696">
    <property type="entry name" value="ZFYVE21_C"/>
    <property type="match status" value="1"/>
</dbReference>
<dbReference type="EnsemblMetazoa" id="SMAR013023-RA">
    <property type="protein sequence ID" value="SMAR013023-PA"/>
    <property type="gene ID" value="SMAR013023"/>
</dbReference>
<keyword evidence="4" id="KW-1185">Reference proteome</keyword>
<sequence length="573" mass="66907">MAASMFQAGVTIMEGISGWWNSTSLEPPPFLVYPTKKKIVRQSLRKLMDKQMNLPAKKHFHAEIAIMKRLLFKMNSQFRRSKKFHAMQRLRVCFDKFELLNIPKTYENFSTSIPNENGDMTLGSRQMLEFVLAKTVCAVHLLSQACDHCFSAIEVLSAFLTFEMVELYNKLYQQLRFLRASPVPWIPGEEKLPESLTEFKTFGSLKHIPESSRSNTRDISSYFTKTFENIPKSDPEPETKQFFQIDKVNMQIEIGTLVSRSQYAAGKPDIASFRTICIITSKKLLKRELAQLDTKKQILIWLKQENENRKNNSSIISASLTELSWKNLKKCIRNAFLIEKPQNLTKWTRLKMSGERKLVRSKSGLRMVSVDDRRRSPFELSEPQWDIDKQVNLDENDSFRHFLVDFKLFLFTVYALRQMWRDLRLPNETTPLSTMWTYFLRSLLRRENRSSSNVFPRPSSNVRFLCQRSNVSFEENDEKFDFLICRLSSDHRFIVFDGEIKHEPLSVSCIKKSQILRQFEGQNVGMTSGVEIVYLDPNDQLRELKFLTNPLTTDKSIAWLTSLHKAIKFALEK</sequence>
<dbReference type="Pfam" id="PF14780">
    <property type="entry name" value="NEPRO_N"/>
    <property type="match status" value="1"/>
</dbReference>
<dbReference type="AlphaFoldDB" id="T1JGQ0"/>
<reference evidence="4" key="1">
    <citation type="submission" date="2011-05" db="EMBL/GenBank/DDBJ databases">
        <authorList>
            <person name="Richards S.R."/>
            <person name="Qu J."/>
            <person name="Jiang H."/>
            <person name="Jhangiani S.N."/>
            <person name="Agravi P."/>
            <person name="Goodspeed R."/>
            <person name="Gross S."/>
            <person name="Mandapat C."/>
            <person name="Jackson L."/>
            <person name="Mathew T."/>
            <person name="Pu L."/>
            <person name="Thornton R."/>
            <person name="Saada N."/>
            <person name="Wilczek-Boney K.B."/>
            <person name="Lee S."/>
            <person name="Kovar C."/>
            <person name="Wu Y."/>
            <person name="Scherer S.E."/>
            <person name="Worley K.C."/>
            <person name="Muzny D.M."/>
            <person name="Gibbs R."/>
        </authorList>
    </citation>
    <scope>NUCLEOTIDE SEQUENCE</scope>
    <source>
        <strain evidence="4">Brora</strain>
    </source>
</reference>
<evidence type="ECO:0000313" key="3">
    <source>
        <dbReference type="EnsemblMetazoa" id="SMAR013023-PA"/>
    </source>
</evidence>
<dbReference type="PANTHER" id="PTHR34761:SF1">
    <property type="entry name" value="NUCLEOLUS AND NEURAL PROGENITOR PROTEIN"/>
    <property type="match status" value="1"/>
</dbReference>